<dbReference type="EMBL" id="ML743562">
    <property type="protein sequence ID" value="KAE8140322.1"/>
    <property type="molecule type" value="Genomic_DNA"/>
</dbReference>
<protein>
    <submittedName>
        <fullName evidence="1">Uncharacterized protein</fullName>
    </submittedName>
</protein>
<proteinExistence type="predicted"/>
<evidence type="ECO:0000313" key="2">
    <source>
        <dbReference type="Proteomes" id="UP000325672"/>
    </source>
</evidence>
<reference evidence="1 2" key="1">
    <citation type="submission" date="2019-04" db="EMBL/GenBank/DDBJ databases">
        <title>Friends and foes A comparative genomics study of 23 Aspergillus species from section Flavi.</title>
        <authorList>
            <consortium name="DOE Joint Genome Institute"/>
            <person name="Kjaerbolling I."/>
            <person name="Vesth T."/>
            <person name="Frisvad J.C."/>
            <person name="Nybo J.L."/>
            <person name="Theobald S."/>
            <person name="Kildgaard S."/>
            <person name="Isbrandt T."/>
            <person name="Kuo A."/>
            <person name="Sato A."/>
            <person name="Lyhne E.K."/>
            <person name="Kogle M.E."/>
            <person name="Wiebenga A."/>
            <person name="Kun R.S."/>
            <person name="Lubbers R.J."/>
            <person name="Makela M.R."/>
            <person name="Barry K."/>
            <person name="Chovatia M."/>
            <person name="Clum A."/>
            <person name="Daum C."/>
            <person name="Haridas S."/>
            <person name="He G."/>
            <person name="LaButti K."/>
            <person name="Lipzen A."/>
            <person name="Mondo S."/>
            <person name="Riley R."/>
            <person name="Salamov A."/>
            <person name="Simmons B.A."/>
            <person name="Magnuson J.K."/>
            <person name="Henrissat B."/>
            <person name="Mortensen U.H."/>
            <person name="Larsen T.O."/>
            <person name="Devries R.P."/>
            <person name="Grigoriev I.V."/>
            <person name="Machida M."/>
            <person name="Baker S.E."/>
            <person name="Andersen M.R."/>
        </authorList>
    </citation>
    <scope>NUCLEOTIDE SEQUENCE [LARGE SCALE GENOMIC DNA]</scope>
    <source>
        <strain evidence="1 2">CBS 117625</strain>
    </source>
</reference>
<dbReference type="RefSeq" id="XP_031916385.1">
    <property type="nucleotide sequence ID" value="XM_032060474.1"/>
</dbReference>
<gene>
    <name evidence="1" type="ORF">BDV38DRAFT_28536</name>
</gene>
<name>A0A5N6T1Z9_ASPPS</name>
<dbReference type="GeneID" id="43644684"/>
<keyword evidence="2" id="KW-1185">Reference proteome</keyword>
<sequence>MTDCLIPIIHACKYIPSHRPHRPAKHSQCRTKRLNRYSVLLTATDACSRCVRILALLRFFCLLFLDHPCMTTPDHYASVTTAIQPPAANTDYRCNSWPKKHGCQMID</sequence>
<dbReference type="AlphaFoldDB" id="A0A5N6T1Z9"/>
<evidence type="ECO:0000313" key="1">
    <source>
        <dbReference type="EMBL" id="KAE8140322.1"/>
    </source>
</evidence>
<accession>A0A5N6T1Z9</accession>
<organism evidence="1 2">
    <name type="scientific">Aspergillus pseudotamarii</name>
    <dbReference type="NCBI Taxonomy" id="132259"/>
    <lineage>
        <taxon>Eukaryota</taxon>
        <taxon>Fungi</taxon>
        <taxon>Dikarya</taxon>
        <taxon>Ascomycota</taxon>
        <taxon>Pezizomycotina</taxon>
        <taxon>Eurotiomycetes</taxon>
        <taxon>Eurotiomycetidae</taxon>
        <taxon>Eurotiales</taxon>
        <taxon>Aspergillaceae</taxon>
        <taxon>Aspergillus</taxon>
        <taxon>Aspergillus subgen. Circumdati</taxon>
    </lineage>
</organism>
<dbReference type="Proteomes" id="UP000325672">
    <property type="component" value="Unassembled WGS sequence"/>
</dbReference>